<dbReference type="AlphaFoldDB" id="A0A2D2AW69"/>
<dbReference type="Pfam" id="PF10026">
    <property type="entry name" value="DUF2268"/>
    <property type="match status" value="1"/>
</dbReference>
<feature type="signal peptide" evidence="1">
    <location>
        <begin position="1"/>
        <end position="24"/>
    </location>
</feature>
<reference evidence="3 4" key="1">
    <citation type="submission" date="2017-10" db="EMBL/GenBank/DDBJ databases">
        <title>Genome sequence of Caulobacter mirabilis FWC38.</title>
        <authorList>
            <person name="Fiebig A."/>
            <person name="Crosson S."/>
        </authorList>
    </citation>
    <scope>NUCLEOTIDE SEQUENCE [LARGE SCALE GENOMIC DNA]</scope>
    <source>
        <strain evidence="3 4">FWC 38</strain>
    </source>
</reference>
<name>A0A2D2AW69_9CAUL</name>
<dbReference type="KEGG" id="cmb:CSW64_07185"/>
<dbReference type="Proteomes" id="UP000228945">
    <property type="component" value="Chromosome"/>
</dbReference>
<feature type="chain" id="PRO_5013951352" evidence="1">
    <location>
        <begin position="25"/>
        <end position="319"/>
    </location>
</feature>
<dbReference type="EMBL" id="CP024201">
    <property type="protein sequence ID" value="ATQ42215.1"/>
    <property type="molecule type" value="Genomic_DNA"/>
</dbReference>
<evidence type="ECO:0000313" key="3">
    <source>
        <dbReference type="EMBL" id="ATQ42215.1"/>
    </source>
</evidence>
<accession>A0A2D2AW69</accession>
<keyword evidence="4" id="KW-1185">Reference proteome</keyword>
<dbReference type="InterPro" id="IPR018728">
    <property type="entry name" value="DUF2268"/>
</dbReference>
<feature type="domain" description="DUF2268" evidence="2">
    <location>
        <begin position="166"/>
        <end position="279"/>
    </location>
</feature>
<proteinExistence type="predicted"/>
<gene>
    <name evidence="3" type="ORF">CSW64_07185</name>
</gene>
<sequence>MKLMTVMAAVIVSLAAAAAAAAPAGPEILTDDVARFYAVYDAAGGKPTAEQLDRDYLAKGSPGLLHLARIRNVTGARIADTIAKSPQTYETARRCMALLPTVKQRLTAAFGKLAQMYPEATFPPVTLLIGRGRPIGLTDKEGAIVGLEALCAADFMDPNLEDRFVRVTIHEYAHLQQSPRQLELEEGKPGVTLLDMALMEGAAEFATELLTGQPGNYQHRAWTQGCEATIETAFARDIDDVELTAWINTGPGTAERPGDLAYWVGHRIVKRYYERAGDKRQALRDILEMRDPKAFLAASGWAPAKDGACARLEPMFAQR</sequence>
<evidence type="ECO:0000313" key="4">
    <source>
        <dbReference type="Proteomes" id="UP000228945"/>
    </source>
</evidence>
<dbReference type="RefSeq" id="WP_099621472.1">
    <property type="nucleotide sequence ID" value="NZ_CP024201.1"/>
</dbReference>
<keyword evidence="1" id="KW-0732">Signal</keyword>
<dbReference type="OrthoDB" id="6402335at2"/>
<protein>
    <submittedName>
        <fullName evidence="3">Lytic murein transglycosylase</fullName>
    </submittedName>
</protein>
<evidence type="ECO:0000259" key="2">
    <source>
        <dbReference type="Pfam" id="PF10026"/>
    </source>
</evidence>
<evidence type="ECO:0000256" key="1">
    <source>
        <dbReference type="SAM" id="SignalP"/>
    </source>
</evidence>
<organism evidence="3 4">
    <name type="scientific">Caulobacter mirabilis</name>
    <dbReference type="NCBI Taxonomy" id="69666"/>
    <lineage>
        <taxon>Bacteria</taxon>
        <taxon>Pseudomonadati</taxon>
        <taxon>Pseudomonadota</taxon>
        <taxon>Alphaproteobacteria</taxon>
        <taxon>Caulobacterales</taxon>
        <taxon>Caulobacteraceae</taxon>
        <taxon>Caulobacter</taxon>
    </lineage>
</organism>